<evidence type="ECO:0000256" key="2">
    <source>
        <dbReference type="SAM" id="Phobius"/>
    </source>
</evidence>
<keyword evidence="2" id="KW-0812">Transmembrane</keyword>
<gene>
    <name evidence="4" type="ORF">SAMN05660733_06156</name>
</gene>
<feature type="domain" description="Transglutaminase-like" evidence="3">
    <location>
        <begin position="456"/>
        <end position="525"/>
    </location>
</feature>
<feature type="transmembrane region" description="Helical" evidence="2">
    <location>
        <begin position="12"/>
        <end position="35"/>
    </location>
</feature>
<name>A0A1W2FGW6_9PSEU</name>
<dbReference type="OrthoDB" id="9804023at2"/>
<evidence type="ECO:0000259" key="3">
    <source>
        <dbReference type="SMART" id="SM00460"/>
    </source>
</evidence>
<dbReference type="Proteomes" id="UP000192840">
    <property type="component" value="Unassembled WGS sequence"/>
</dbReference>
<dbReference type="AlphaFoldDB" id="A0A1W2FGW6"/>
<feature type="transmembrane region" description="Helical" evidence="2">
    <location>
        <begin position="41"/>
        <end position="59"/>
    </location>
</feature>
<feature type="region of interest" description="Disordered" evidence="1">
    <location>
        <begin position="536"/>
        <end position="572"/>
    </location>
</feature>
<evidence type="ECO:0000313" key="4">
    <source>
        <dbReference type="EMBL" id="SMD21023.1"/>
    </source>
</evidence>
<feature type="transmembrane region" description="Helical" evidence="2">
    <location>
        <begin position="201"/>
        <end position="221"/>
    </location>
</feature>
<dbReference type="STRING" id="40571.SAMN05660733_06156"/>
<keyword evidence="2" id="KW-1133">Transmembrane helix</keyword>
<feature type="compositionally biased region" description="Polar residues" evidence="1">
    <location>
        <begin position="558"/>
        <end position="568"/>
    </location>
</feature>
<accession>A0A1W2FGW6</accession>
<dbReference type="SMART" id="SM00460">
    <property type="entry name" value="TGc"/>
    <property type="match status" value="1"/>
</dbReference>
<evidence type="ECO:0000313" key="5">
    <source>
        <dbReference type="Proteomes" id="UP000192840"/>
    </source>
</evidence>
<organism evidence="4 5">
    <name type="scientific">Lentzea albidocapillata</name>
    <dbReference type="NCBI Taxonomy" id="40571"/>
    <lineage>
        <taxon>Bacteria</taxon>
        <taxon>Bacillati</taxon>
        <taxon>Actinomycetota</taxon>
        <taxon>Actinomycetes</taxon>
        <taxon>Pseudonocardiales</taxon>
        <taxon>Pseudonocardiaceae</taxon>
        <taxon>Lentzea</taxon>
    </lineage>
</organism>
<dbReference type="Pfam" id="PF11992">
    <property type="entry name" value="TgpA_N"/>
    <property type="match status" value="1"/>
</dbReference>
<dbReference type="Gene3D" id="3.10.620.30">
    <property type="match status" value="1"/>
</dbReference>
<dbReference type="Pfam" id="PF01841">
    <property type="entry name" value="Transglut_core"/>
    <property type="match status" value="1"/>
</dbReference>
<feature type="transmembrane region" description="Helical" evidence="2">
    <location>
        <begin position="139"/>
        <end position="157"/>
    </location>
</feature>
<feature type="transmembrane region" description="Helical" evidence="2">
    <location>
        <begin position="115"/>
        <end position="134"/>
    </location>
</feature>
<dbReference type="SUPFAM" id="SSF54001">
    <property type="entry name" value="Cysteine proteinases"/>
    <property type="match status" value="1"/>
</dbReference>
<dbReference type="InterPro" id="IPR002931">
    <property type="entry name" value="Transglutaminase-like"/>
</dbReference>
<evidence type="ECO:0000256" key="1">
    <source>
        <dbReference type="SAM" id="MobiDB-lite"/>
    </source>
</evidence>
<dbReference type="InterPro" id="IPR052901">
    <property type="entry name" value="Bact_TGase-like"/>
</dbReference>
<dbReference type="RefSeq" id="WP_030475706.1">
    <property type="nucleotide sequence ID" value="NZ_FWYC01000014.1"/>
</dbReference>
<dbReference type="PANTHER" id="PTHR42736">
    <property type="entry name" value="PROTEIN-GLUTAMINE GAMMA-GLUTAMYLTRANSFERASE"/>
    <property type="match status" value="1"/>
</dbReference>
<feature type="transmembrane region" description="Helical" evidence="2">
    <location>
        <begin position="163"/>
        <end position="181"/>
    </location>
</feature>
<feature type="transmembrane region" description="Helical" evidence="2">
    <location>
        <begin position="586"/>
        <end position="606"/>
    </location>
</feature>
<dbReference type="PANTHER" id="PTHR42736:SF1">
    <property type="entry name" value="PROTEIN-GLUTAMINE GAMMA-GLUTAMYLTRANSFERASE"/>
    <property type="match status" value="1"/>
</dbReference>
<protein>
    <recommendedName>
        <fullName evidence="3">Transglutaminase-like domain-containing protein</fullName>
    </recommendedName>
</protein>
<proteinExistence type="predicted"/>
<dbReference type="InterPro" id="IPR038765">
    <property type="entry name" value="Papain-like_cys_pep_sf"/>
</dbReference>
<reference evidence="5" key="1">
    <citation type="submission" date="2017-04" db="EMBL/GenBank/DDBJ databases">
        <authorList>
            <person name="Varghese N."/>
            <person name="Submissions S."/>
        </authorList>
    </citation>
    <scope>NUCLEOTIDE SEQUENCE [LARGE SCALE GENOMIC DNA]</scope>
    <source>
        <strain evidence="5">DSM 44073</strain>
    </source>
</reference>
<dbReference type="InterPro" id="IPR021878">
    <property type="entry name" value="TgpA_N"/>
</dbReference>
<keyword evidence="2" id="KW-0472">Membrane</keyword>
<feature type="compositionally biased region" description="Pro residues" evidence="1">
    <location>
        <begin position="540"/>
        <end position="550"/>
    </location>
</feature>
<dbReference type="eggNOG" id="COG1305">
    <property type="taxonomic scope" value="Bacteria"/>
</dbReference>
<sequence length="744" mass="78679">MRWRTLADRLPGAALAEVPSAIVAAAAGALVYNGFFSTADHLRVLGLACLVGGVTAALGHRRAWSTALLGVLGLALVIVVGVFGGERSAVLGGVRGSWNRLLTAAVPADPWAELLVVPTLVMWAATFSAVLLVLRTRHVLVPLVPLLAGFLFAVFVVGNQAGAHATATVVFLAAALVLIAIRAHLGTGSGVRVERQSSRPVVASVVVALMIGAAALFGVVGGQVSPLATGQHRFDVRDVLAPPVTSTDTLTPLAQVKRQLSEDPPRTLFTVRLENDSTSQVDRVRTAALDAFDGTTWTSNGTYRVAGSRLTSDPELIGGKAVTAHVELKEYTGPYLPVVGWPSRLAGTGETRGGFGFDPDSGVLVGTEPTARGLAYDVTGDVSKRDLLLSRADTAGHGTAPLPPGMPENLRALAPQFTGNPYDRLVALETYLQAAFYRPDRAPGHSYAAIDRLLTPGGGYGGYSEQTASAFTVLARFWGFPARVAVGYRLSNLSGEVYQVTTADAHAWSEVHFAGYGWVAFDPSQQIGTLPAAPQEVPRVVPPKPAPPSTVPAGTAPADSSNTASQPTEAAGERGLGWKNVLRGSVVLIPVVVLLVVVAAGAVVAGKAVRRGRRRRDPDHAAQVLGAWREQLDRLAERGISTPVSLTFHEVADYVRGRIGDAAVSVEKAAELATTAIYAPEHVDQAGADRAWELLARLNTELYPRRMSAARLRAALDPRPLWTEWGAARRRRQAGEDLEMGRYR</sequence>
<feature type="transmembrane region" description="Helical" evidence="2">
    <location>
        <begin position="66"/>
        <end position="85"/>
    </location>
</feature>
<dbReference type="EMBL" id="FWYC01000014">
    <property type="protein sequence ID" value="SMD21023.1"/>
    <property type="molecule type" value="Genomic_DNA"/>
</dbReference>
<keyword evidence="5" id="KW-1185">Reference proteome</keyword>